<proteinExistence type="predicted"/>
<dbReference type="VEuPathDB" id="FungiDB:LEMA_P016970.1"/>
<protein>
    <submittedName>
        <fullName evidence="1">Predicted protein</fullName>
    </submittedName>
</protein>
<dbReference type="AlphaFoldDB" id="E5AA76"/>
<organism evidence="2">
    <name type="scientific">Leptosphaeria maculans (strain JN3 / isolate v23.1.3 / race Av1-4-5-6-7-8)</name>
    <name type="common">Blackleg fungus</name>
    <name type="synonym">Phoma lingam</name>
    <dbReference type="NCBI Taxonomy" id="985895"/>
    <lineage>
        <taxon>Eukaryota</taxon>
        <taxon>Fungi</taxon>
        <taxon>Dikarya</taxon>
        <taxon>Ascomycota</taxon>
        <taxon>Pezizomycotina</taxon>
        <taxon>Dothideomycetes</taxon>
        <taxon>Pleosporomycetidae</taxon>
        <taxon>Pleosporales</taxon>
        <taxon>Pleosporineae</taxon>
        <taxon>Leptosphaeriaceae</taxon>
        <taxon>Plenodomus</taxon>
        <taxon>Plenodomus lingam/Leptosphaeria maculans species complex</taxon>
    </lineage>
</organism>
<evidence type="ECO:0000313" key="1">
    <source>
        <dbReference type="EMBL" id="CBY00567.1"/>
    </source>
</evidence>
<dbReference type="Proteomes" id="UP000002668">
    <property type="component" value="Genome"/>
</dbReference>
<dbReference type="EMBL" id="FP929138">
    <property type="protein sequence ID" value="CBY00567.1"/>
    <property type="molecule type" value="Genomic_DNA"/>
</dbReference>
<evidence type="ECO:0000313" key="2">
    <source>
        <dbReference type="Proteomes" id="UP000002668"/>
    </source>
</evidence>
<dbReference type="InParanoid" id="E5AA76"/>
<dbReference type="HOGENOM" id="CLU_783190_0_0_1"/>
<sequence>MEAKQGPSSRKDQHLQPTVVSTLLAKSIFVTSVRSGQQLDRTHRWDSISRWIWPHQCNRRPRFDNHNYLAMVVCRGRVQASAASIVAANTSSLISGQLYEPFAHMGAYEQLLTQSSHLSSLTARSRTLTRWKFGLFSGMVTPTVAVQTYALLHHFFHGRSGDLLQGRLFLIRNRKSRLHFIDMVAVFNPALVMRQSLIELRIGILQKDATAYYMPHLRFVSKPGPRSTATQHMPRRKRLAHCKPLAYRHNCHFCTLTSSDPGPRDLRNRNFPNVVIARYRHEVVLVTFWSDSITCATIASRMDGRTCMRDVFWSLQDASAFALTVSWSKRQHHFQRRTHDYICTKSSLSHPILM</sequence>
<reference evidence="2" key="1">
    <citation type="journal article" date="2011" name="Nat. Commun.">
        <title>Effector diversification within compartments of the Leptosphaeria maculans genome affected by Repeat-Induced Point mutations.</title>
        <authorList>
            <person name="Rouxel T."/>
            <person name="Grandaubert J."/>
            <person name="Hane J.K."/>
            <person name="Hoede C."/>
            <person name="van de Wouw A.P."/>
            <person name="Couloux A."/>
            <person name="Dominguez V."/>
            <person name="Anthouard V."/>
            <person name="Bally P."/>
            <person name="Bourras S."/>
            <person name="Cozijnsen A.J."/>
            <person name="Ciuffetti L.M."/>
            <person name="Degrave A."/>
            <person name="Dilmaghani A."/>
            <person name="Duret L."/>
            <person name="Fudal I."/>
            <person name="Goodwin S.B."/>
            <person name="Gout L."/>
            <person name="Glaser N."/>
            <person name="Linglin J."/>
            <person name="Kema G.H.J."/>
            <person name="Lapalu N."/>
            <person name="Lawrence C.B."/>
            <person name="May K."/>
            <person name="Meyer M."/>
            <person name="Ollivier B."/>
            <person name="Poulain J."/>
            <person name="Schoch C.L."/>
            <person name="Simon A."/>
            <person name="Spatafora J.W."/>
            <person name="Stachowiak A."/>
            <person name="Turgeon B.G."/>
            <person name="Tyler B.M."/>
            <person name="Vincent D."/>
            <person name="Weissenbach J."/>
            <person name="Amselem J."/>
            <person name="Quesneville H."/>
            <person name="Oliver R.P."/>
            <person name="Wincker P."/>
            <person name="Balesdent M.-H."/>
            <person name="Howlett B.J."/>
        </authorList>
    </citation>
    <scope>NUCLEOTIDE SEQUENCE [LARGE SCALE GENOMIC DNA]</scope>
    <source>
        <strain evidence="2">JN3 / isolate v23.1.3 / race Av1-4-5-6-7-8</strain>
    </source>
</reference>
<accession>E5AA76</accession>
<name>E5AA76_LEPMJ</name>
<keyword evidence="2" id="KW-1185">Reference proteome</keyword>
<gene>
    <name evidence="1" type="ORF">LEMA_P016970.1</name>
</gene>